<accession>A0A3G9IXQ6</accession>
<dbReference type="KEGG" id="pbk:Back11_22800"/>
<evidence type="ECO:0000313" key="2">
    <source>
        <dbReference type="Proteomes" id="UP000275368"/>
    </source>
</evidence>
<organism evidence="1 2">
    <name type="scientific">Paenibacillus baekrokdamisoli</name>
    <dbReference type="NCBI Taxonomy" id="1712516"/>
    <lineage>
        <taxon>Bacteria</taxon>
        <taxon>Bacillati</taxon>
        <taxon>Bacillota</taxon>
        <taxon>Bacilli</taxon>
        <taxon>Bacillales</taxon>
        <taxon>Paenibacillaceae</taxon>
        <taxon>Paenibacillus</taxon>
    </lineage>
</organism>
<evidence type="ECO:0000313" key="1">
    <source>
        <dbReference type="EMBL" id="BBH20935.1"/>
    </source>
</evidence>
<dbReference type="EMBL" id="AP019308">
    <property type="protein sequence ID" value="BBH20935.1"/>
    <property type="molecule type" value="Genomic_DNA"/>
</dbReference>
<protein>
    <submittedName>
        <fullName evidence="1">Uncharacterized protein</fullName>
    </submittedName>
</protein>
<proteinExistence type="predicted"/>
<gene>
    <name evidence="1" type="ORF">Back11_22800</name>
</gene>
<dbReference type="Proteomes" id="UP000275368">
    <property type="component" value="Chromosome"/>
</dbReference>
<dbReference type="NCBIfam" id="NF038039">
    <property type="entry name" value="WGxxGxxG-CTERM"/>
    <property type="match status" value="1"/>
</dbReference>
<dbReference type="NCBIfam" id="NF041742">
    <property type="entry name" value="WGxxGxxG_fam"/>
    <property type="match status" value="1"/>
</dbReference>
<sequence length="150" mass="16144">MKKLLASISISTTLAISVFAVPVLAFESATSTGGSGAYSTNNYNTDTLKGTTVPQTIDPYGSYYHSSNTGGQNETQSVSPRMRSYGIESTTPNTYTNYGTKSFDSMHANLYKTKAVTATTTNKFNWGWLGLLGLIGLAGLRGRDRDRETS</sequence>
<dbReference type="RefSeq" id="WP_125656601.1">
    <property type="nucleotide sequence ID" value="NZ_AP019308.1"/>
</dbReference>
<dbReference type="AlphaFoldDB" id="A0A3G9IXQ6"/>
<reference evidence="1 2" key="1">
    <citation type="submission" date="2018-11" db="EMBL/GenBank/DDBJ databases">
        <title>Complete genome sequence of Paenibacillus baekrokdamisoli strain KCTC 33723.</title>
        <authorList>
            <person name="Kang S.W."/>
            <person name="Lee K.C."/>
            <person name="Kim K.K."/>
            <person name="Kim J.S."/>
            <person name="Kim D.S."/>
            <person name="Ko S.H."/>
            <person name="Yang S.H."/>
            <person name="Lee J.S."/>
        </authorList>
    </citation>
    <scope>NUCLEOTIDE SEQUENCE [LARGE SCALE GENOMIC DNA]</scope>
    <source>
        <strain evidence="1 2">KCTC 33723</strain>
    </source>
</reference>
<name>A0A3G9IXQ6_9BACL</name>
<keyword evidence="2" id="KW-1185">Reference proteome</keyword>